<dbReference type="OrthoDB" id="194758at2"/>
<comment type="caution">
    <text evidence="2">The sequence shown here is derived from an EMBL/GenBank/DDBJ whole genome shotgun (WGS) entry which is preliminary data.</text>
</comment>
<sequence length="70" mass="7996">MIEKEDALPEQFMSVKQTAEYLNMSVAWVYREAADVGLVPYRFGTGRNAKLQFKISEVQAWVNQQRISAG</sequence>
<reference evidence="2 3" key="1">
    <citation type="submission" date="2019-06" db="EMBL/GenBank/DDBJ databases">
        <title>Description of Kitasatospora acidophila sp. nov. isolated from pine grove soil, and reclassification of Streptomyces novaecaesareae to Kitasatospora novaeceasareae comb. nov.</title>
        <authorList>
            <person name="Kim M.J."/>
        </authorList>
    </citation>
    <scope>NUCLEOTIDE SEQUENCE [LARGE SCALE GENOMIC DNA]</scope>
    <source>
        <strain evidence="2 3">MMS16-CNU292</strain>
    </source>
</reference>
<dbReference type="Pfam" id="PF12728">
    <property type="entry name" value="HTH_17"/>
    <property type="match status" value="1"/>
</dbReference>
<gene>
    <name evidence="2" type="ORF">E6W39_06145</name>
</gene>
<name>A0A540VYT7_9ACTN</name>
<keyword evidence="3" id="KW-1185">Reference proteome</keyword>
<dbReference type="Proteomes" id="UP000319103">
    <property type="component" value="Unassembled WGS sequence"/>
</dbReference>
<dbReference type="InterPro" id="IPR041657">
    <property type="entry name" value="HTH_17"/>
</dbReference>
<organism evidence="2 3">
    <name type="scientific">Kitasatospora acidiphila</name>
    <dbReference type="NCBI Taxonomy" id="2567942"/>
    <lineage>
        <taxon>Bacteria</taxon>
        <taxon>Bacillati</taxon>
        <taxon>Actinomycetota</taxon>
        <taxon>Actinomycetes</taxon>
        <taxon>Kitasatosporales</taxon>
        <taxon>Streptomycetaceae</taxon>
        <taxon>Kitasatospora</taxon>
    </lineage>
</organism>
<dbReference type="RefSeq" id="WP_141632647.1">
    <property type="nucleotide sequence ID" value="NZ_VIGB01000003.1"/>
</dbReference>
<protein>
    <submittedName>
        <fullName evidence="2">Helix-turn-helix domain-containing protein</fullName>
    </submittedName>
</protein>
<evidence type="ECO:0000313" key="3">
    <source>
        <dbReference type="Proteomes" id="UP000319103"/>
    </source>
</evidence>
<dbReference type="EMBL" id="VIGB01000003">
    <property type="protein sequence ID" value="TQF01925.1"/>
    <property type="molecule type" value="Genomic_DNA"/>
</dbReference>
<dbReference type="AlphaFoldDB" id="A0A540VYT7"/>
<accession>A0A540VYT7</accession>
<feature type="domain" description="Helix-turn-helix" evidence="1">
    <location>
        <begin position="12"/>
        <end position="66"/>
    </location>
</feature>
<proteinExistence type="predicted"/>
<evidence type="ECO:0000313" key="2">
    <source>
        <dbReference type="EMBL" id="TQF01925.1"/>
    </source>
</evidence>
<evidence type="ECO:0000259" key="1">
    <source>
        <dbReference type="Pfam" id="PF12728"/>
    </source>
</evidence>